<keyword evidence="6 9" id="KW-0408">Iron</keyword>
<comment type="cofactor">
    <cofactor evidence="1">
        <name>[4Fe-4S] cluster</name>
        <dbReference type="ChEBI" id="CHEBI:49883"/>
    </cofactor>
</comment>
<dbReference type="InterPro" id="IPR011254">
    <property type="entry name" value="Prismane-like_sf"/>
</dbReference>
<feature type="binding site" evidence="10">
    <location>
        <position position="447"/>
    </location>
    <ligand>
        <name>[Ni-4Fe-4S] cluster</name>
        <dbReference type="ChEBI" id="CHEBI:47739"/>
    </ligand>
</feature>
<evidence type="ECO:0000256" key="4">
    <source>
        <dbReference type="ARBA" id="ARBA00022723"/>
    </source>
</evidence>
<dbReference type="InterPro" id="IPR016099">
    <property type="entry name" value="Prismane-like_a/b-sand"/>
</dbReference>
<evidence type="ECO:0000256" key="7">
    <source>
        <dbReference type="ARBA" id="ARBA00023014"/>
    </source>
</evidence>
<dbReference type="AlphaFoldDB" id="A0A0D2HSF2"/>
<dbReference type="Proteomes" id="UP000032233">
    <property type="component" value="Unassembled WGS sequence"/>
</dbReference>
<feature type="binding site" evidence="10">
    <location>
        <position position="339"/>
    </location>
    <ligand>
        <name>[Ni-4Fe-4S] cluster</name>
        <dbReference type="ChEBI" id="CHEBI:47739"/>
    </ligand>
</feature>
<comment type="caution">
    <text evidence="11">The sequence shown here is derived from an EMBL/GenBank/DDBJ whole genome shotgun (WGS) entry which is preliminary data.</text>
</comment>
<evidence type="ECO:0000313" key="12">
    <source>
        <dbReference type="Proteomes" id="UP000032233"/>
    </source>
</evidence>
<dbReference type="PANTHER" id="PTHR30109:SF4">
    <property type="entry name" value="CARBON MONOXIDE DEHYDROGENASE"/>
    <property type="match status" value="1"/>
</dbReference>
<evidence type="ECO:0000313" key="11">
    <source>
        <dbReference type="EMBL" id="KIX13448.1"/>
    </source>
</evidence>
<evidence type="ECO:0000256" key="2">
    <source>
        <dbReference type="ARBA" id="ARBA00022485"/>
    </source>
</evidence>
<comment type="catalytic activity">
    <reaction evidence="8 9">
        <text>CO + 2 oxidized [2Fe-2S]-[ferredoxin] + H2O = 2 reduced [2Fe-2S]-[ferredoxin] + CO2 + 2 H(+)</text>
        <dbReference type="Rhea" id="RHEA:21040"/>
        <dbReference type="Rhea" id="RHEA-COMP:10000"/>
        <dbReference type="Rhea" id="RHEA-COMP:10001"/>
        <dbReference type="ChEBI" id="CHEBI:15377"/>
        <dbReference type="ChEBI" id="CHEBI:15378"/>
        <dbReference type="ChEBI" id="CHEBI:16526"/>
        <dbReference type="ChEBI" id="CHEBI:17245"/>
        <dbReference type="ChEBI" id="CHEBI:33737"/>
        <dbReference type="ChEBI" id="CHEBI:33738"/>
        <dbReference type="EC" id="1.2.7.4"/>
    </reaction>
</comment>
<protein>
    <recommendedName>
        <fullName evidence="9">Carbon monoxide dehydrogenase</fullName>
        <ecNumber evidence="9">1.2.7.4</ecNumber>
    </recommendedName>
</protein>
<feature type="binding site" evidence="10">
    <location>
        <position position="477"/>
    </location>
    <ligand>
        <name>[Ni-4Fe-4S] cluster</name>
        <dbReference type="ChEBI" id="CHEBI:47739"/>
    </ligand>
</feature>
<keyword evidence="2 9" id="KW-0004">4Fe-4S</keyword>
<keyword evidence="5 9" id="KW-0560">Oxidoreductase</keyword>
<dbReference type="EMBL" id="AZAC01000015">
    <property type="protein sequence ID" value="KIX13448.1"/>
    <property type="molecule type" value="Genomic_DNA"/>
</dbReference>
<accession>A0A0D2HSF2</accession>
<evidence type="ECO:0000256" key="8">
    <source>
        <dbReference type="ARBA" id="ARBA00048733"/>
    </source>
</evidence>
<dbReference type="PIRSF" id="PIRSF005023">
    <property type="entry name" value="CODH"/>
    <property type="match status" value="1"/>
</dbReference>
<dbReference type="SUPFAM" id="SSF56821">
    <property type="entry name" value="Prismane protein-like"/>
    <property type="match status" value="1"/>
</dbReference>
<feature type="binding site" evidence="10">
    <location>
        <position position="43"/>
    </location>
    <ligand>
        <name>[4Fe-4S] cluster</name>
        <dbReference type="ChEBI" id="CHEBI:49883"/>
        <label>1</label>
        <note>ligand shared between dimeric partners</note>
    </ligand>
</feature>
<dbReference type="STRING" id="1429043.X474_13265"/>
<dbReference type="InterPro" id="IPR004137">
    <property type="entry name" value="HCP/CODH"/>
</dbReference>
<dbReference type="EC" id="1.2.7.4" evidence="9"/>
<evidence type="ECO:0000256" key="1">
    <source>
        <dbReference type="ARBA" id="ARBA00001966"/>
    </source>
</evidence>
<evidence type="ECO:0000256" key="6">
    <source>
        <dbReference type="ARBA" id="ARBA00023004"/>
    </source>
</evidence>
<dbReference type="OrthoDB" id="5478720at2"/>
<feature type="binding site" evidence="10">
    <location>
        <position position="60"/>
    </location>
    <ligand>
        <name>[4Fe-4S] cluster</name>
        <dbReference type="ChEBI" id="CHEBI:49883"/>
        <label>2</label>
    </ligand>
</feature>
<dbReference type="Pfam" id="PF03063">
    <property type="entry name" value="Prismane"/>
    <property type="match status" value="1"/>
</dbReference>
<feature type="binding site" evidence="10">
    <location>
        <position position="52"/>
    </location>
    <ligand>
        <name>[4Fe-4S] cluster</name>
        <dbReference type="ChEBI" id="CHEBI:49883"/>
        <label>2</label>
    </ligand>
</feature>
<dbReference type="GO" id="GO:0051539">
    <property type="term" value="F:4 iron, 4 sulfur cluster binding"/>
    <property type="evidence" value="ECO:0007669"/>
    <property type="project" value="UniProtKB-UniRule"/>
</dbReference>
<proteinExistence type="predicted"/>
<dbReference type="InParanoid" id="A0A0D2HSF2"/>
<dbReference type="PATRIC" id="fig|1429043.3.peg.2817"/>
<evidence type="ECO:0000256" key="9">
    <source>
        <dbReference type="PIRNR" id="PIRNR005023"/>
    </source>
</evidence>
<keyword evidence="7 9" id="KW-0411">Iron-sulfur</keyword>
<keyword evidence="3 10" id="KW-0533">Nickel</keyword>
<evidence type="ECO:0000256" key="10">
    <source>
        <dbReference type="PIRSR" id="PIRSR005023-1"/>
    </source>
</evidence>
<sequence>MSQFKKDFSKLTTTKDGQLLLEKAAHDQVETVWERFEAQQPHCGFCEMGLSCRICAMGPCRIDPFGEGPSRGACGADADIIVARNLGRMVAAGAAAHSDHGRDLVEVLAKVAQGKAPGYKIGSPEKLRTLAGVYGLEIEGKSDTELAADLAHAMEEEYGTRQERLTMVNRAPDPRLELWEKLGVMPRGVDRETSEMMHRTHMGVDNDWVRLCLHGVRNALSDGWGGSLIATEVSDILFGVPKPTKSQVNLGVLKEDQVNIIVHGHNPVVSETITLAASDPDLLALAEQKGAKGINLVGLCCTGNELLMRHGIPMAGNHLMSELTLVTGAVEMMIVDYQCIMPSLGSVATCYHTKMISTSDKAGFPQMEHREFHPEIALDLARELVKEAVENYELRNPDKVYLPVEPVEMYGGFSVEAILEALGGTPTPLIEAIKAGKIRGAVGVVGCNNPKIKHDLGHVELTKRLIENDILVLDTGCAAVANAKAGLKLPEAAELAGPGLKEICQALGIPPVLHVGSCVDNSRILVLAGALADALGVDISALPLAGAAPEWYSEKAVSIGVYFVASGVYTVLGVMPPITGSMNVVGLLTKGLDDVIGATFDVEPDPDKAALLIRAHIEKKRKELGLDAREVK</sequence>
<dbReference type="GO" id="GO:0004601">
    <property type="term" value="F:peroxidase activity"/>
    <property type="evidence" value="ECO:0007669"/>
    <property type="project" value="TreeGrafter"/>
</dbReference>
<feature type="binding site" evidence="10">
    <location>
        <position position="301"/>
    </location>
    <ligand>
        <name>[Ni-4Fe-4S] cluster</name>
        <dbReference type="ChEBI" id="CHEBI:47739"/>
    </ligand>
</feature>
<dbReference type="GO" id="GO:0042542">
    <property type="term" value="P:response to hydrogen peroxide"/>
    <property type="evidence" value="ECO:0007669"/>
    <property type="project" value="TreeGrafter"/>
</dbReference>
<keyword evidence="12" id="KW-1185">Reference proteome</keyword>
<evidence type="ECO:0000256" key="5">
    <source>
        <dbReference type="ARBA" id="ARBA00023002"/>
    </source>
</evidence>
<dbReference type="GO" id="GO:0050418">
    <property type="term" value="F:hydroxylamine reductase activity"/>
    <property type="evidence" value="ECO:0007669"/>
    <property type="project" value="TreeGrafter"/>
</dbReference>
<dbReference type="GO" id="GO:0016151">
    <property type="term" value="F:nickel cation binding"/>
    <property type="evidence" value="ECO:0007669"/>
    <property type="project" value="InterPro"/>
</dbReference>
<feature type="binding site" evidence="10">
    <location>
        <position position="265"/>
    </location>
    <ligand>
        <name>[Ni-4Fe-4S] cluster</name>
        <dbReference type="ChEBI" id="CHEBI:47739"/>
    </ligand>
</feature>
<dbReference type="InterPro" id="IPR010047">
    <property type="entry name" value="CODH"/>
</dbReference>
<dbReference type="PANTHER" id="PTHR30109">
    <property type="entry name" value="HYDROXYLAMINE REDUCTASE"/>
    <property type="match status" value="1"/>
</dbReference>
<dbReference type="GO" id="GO:0006091">
    <property type="term" value="P:generation of precursor metabolites and energy"/>
    <property type="evidence" value="ECO:0007669"/>
    <property type="project" value="InterPro"/>
</dbReference>
<feature type="binding site" evidence="10">
    <location>
        <position position="518"/>
    </location>
    <ligand>
        <name>[Ni-4Fe-4S] cluster</name>
        <dbReference type="ChEBI" id="CHEBI:47739"/>
    </ligand>
</feature>
<feature type="binding site" evidence="10">
    <location>
        <position position="74"/>
    </location>
    <ligand>
        <name>[4Fe-4S] cluster</name>
        <dbReference type="ChEBI" id="CHEBI:49883"/>
        <label>2</label>
    </ligand>
</feature>
<dbReference type="NCBIfam" id="TIGR01702">
    <property type="entry name" value="CO_DH_cata"/>
    <property type="match status" value="1"/>
</dbReference>
<name>A0A0D2HSF2_9BACT</name>
<reference evidence="11 12" key="1">
    <citation type="submission" date="2013-11" db="EMBL/GenBank/DDBJ databases">
        <title>Metagenomic analysis of a methanogenic consortium involved in long chain n-alkane degradation.</title>
        <authorList>
            <person name="Davidova I.A."/>
            <person name="Callaghan A.V."/>
            <person name="Wawrik B."/>
            <person name="Pruitt S."/>
            <person name="Marks C."/>
            <person name="Duncan K.E."/>
            <person name="Suflita J.M."/>
        </authorList>
    </citation>
    <scope>NUCLEOTIDE SEQUENCE [LARGE SCALE GENOMIC DNA]</scope>
    <source>
        <strain evidence="11 12">SPR</strain>
    </source>
</reference>
<keyword evidence="4 9" id="KW-0479">Metal-binding</keyword>
<dbReference type="Gene3D" id="3.40.50.2030">
    <property type="match status" value="2"/>
</dbReference>
<evidence type="ECO:0000256" key="3">
    <source>
        <dbReference type="ARBA" id="ARBA00022596"/>
    </source>
</evidence>
<organism evidence="11 12">
    <name type="scientific">Dethiosulfatarculus sandiegensis</name>
    <dbReference type="NCBI Taxonomy" id="1429043"/>
    <lineage>
        <taxon>Bacteria</taxon>
        <taxon>Pseudomonadati</taxon>
        <taxon>Thermodesulfobacteriota</taxon>
        <taxon>Desulfarculia</taxon>
        <taxon>Desulfarculales</taxon>
        <taxon>Desulfarculaceae</taxon>
        <taxon>Dethiosulfatarculus</taxon>
    </lineage>
</organism>
<gene>
    <name evidence="11" type="ORF">X474_13265</name>
</gene>
<dbReference type="InterPro" id="IPR016101">
    <property type="entry name" value="CO_DH_a-bundle"/>
</dbReference>
<dbReference type="RefSeq" id="WP_044349155.1">
    <property type="nucleotide sequence ID" value="NZ_AZAC01000015.1"/>
</dbReference>
<dbReference type="GO" id="GO:0043885">
    <property type="term" value="F:anaerobic carbon-monoxide dehydrogenase activity"/>
    <property type="evidence" value="ECO:0007669"/>
    <property type="project" value="UniProtKB-UniRule"/>
</dbReference>
<dbReference type="Gene3D" id="1.20.1270.30">
    <property type="match status" value="1"/>
</dbReference>
<feature type="binding site" evidence="10">
    <location>
        <position position="55"/>
    </location>
    <ligand>
        <name>[4Fe-4S] cluster</name>
        <dbReference type="ChEBI" id="CHEBI:49883"/>
        <label>2</label>
    </ligand>
</feature>
<dbReference type="CDD" id="cd01915">
    <property type="entry name" value="CODH"/>
    <property type="match status" value="1"/>
</dbReference>